<feature type="region of interest" description="Disordered" evidence="1">
    <location>
        <begin position="43"/>
        <end position="71"/>
    </location>
</feature>
<evidence type="ECO:0000313" key="3">
    <source>
        <dbReference type="Proteomes" id="UP000257109"/>
    </source>
</evidence>
<dbReference type="OrthoDB" id="1418540at2759"/>
<name>A0A371GBD8_MUCPR</name>
<comment type="caution">
    <text evidence="2">The sequence shown here is derived from an EMBL/GenBank/DDBJ whole genome shotgun (WGS) entry which is preliminary data.</text>
</comment>
<evidence type="ECO:0000313" key="2">
    <source>
        <dbReference type="EMBL" id="RDX87816.1"/>
    </source>
</evidence>
<feature type="non-terminal residue" evidence="2">
    <location>
        <position position="1"/>
    </location>
</feature>
<reference evidence="2" key="1">
    <citation type="submission" date="2018-05" db="EMBL/GenBank/DDBJ databases">
        <title>Draft genome of Mucuna pruriens seed.</title>
        <authorList>
            <person name="Nnadi N.E."/>
            <person name="Vos R."/>
            <person name="Hasami M.H."/>
            <person name="Devisetty U.K."/>
            <person name="Aguiy J.C."/>
        </authorList>
    </citation>
    <scope>NUCLEOTIDE SEQUENCE [LARGE SCALE GENOMIC DNA]</scope>
    <source>
        <strain evidence="2">JCA_2017</strain>
    </source>
</reference>
<keyword evidence="3" id="KW-1185">Reference proteome</keyword>
<dbReference type="EMBL" id="QJKJ01006122">
    <property type="protein sequence ID" value="RDX87816.1"/>
    <property type="molecule type" value="Genomic_DNA"/>
</dbReference>
<feature type="compositionally biased region" description="Polar residues" evidence="1">
    <location>
        <begin position="61"/>
        <end position="71"/>
    </location>
</feature>
<dbReference type="Proteomes" id="UP000257109">
    <property type="component" value="Unassembled WGS sequence"/>
</dbReference>
<protein>
    <submittedName>
        <fullName evidence="2">Uncharacterized protein</fullName>
    </submittedName>
</protein>
<organism evidence="2 3">
    <name type="scientific">Mucuna pruriens</name>
    <name type="common">Velvet bean</name>
    <name type="synonym">Dolichos pruriens</name>
    <dbReference type="NCBI Taxonomy" id="157652"/>
    <lineage>
        <taxon>Eukaryota</taxon>
        <taxon>Viridiplantae</taxon>
        <taxon>Streptophyta</taxon>
        <taxon>Embryophyta</taxon>
        <taxon>Tracheophyta</taxon>
        <taxon>Spermatophyta</taxon>
        <taxon>Magnoliopsida</taxon>
        <taxon>eudicotyledons</taxon>
        <taxon>Gunneridae</taxon>
        <taxon>Pentapetalae</taxon>
        <taxon>rosids</taxon>
        <taxon>fabids</taxon>
        <taxon>Fabales</taxon>
        <taxon>Fabaceae</taxon>
        <taxon>Papilionoideae</taxon>
        <taxon>50 kb inversion clade</taxon>
        <taxon>NPAAA clade</taxon>
        <taxon>indigoferoid/millettioid clade</taxon>
        <taxon>Phaseoleae</taxon>
        <taxon>Mucuna</taxon>
    </lineage>
</organism>
<gene>
    <name evidence="2" type="ORF">CR513_30679</name>
</gene>
<dbReference type="AlphaFoldDB" id="A0A371GBD8"/>
<evidence type="ECO:0000256" key="1">
    <source>
        <dbReference type="SAM" id="MobiDB-lite"/>
    </source>
</evidence>
<proteinExistence type="predicted"/>
<sequence length="71" mass="7952">MTYTALFPLLHRSNLIAISPLKLVEPLYLKRAIGHPTKKCWGLKHKENEPNVNNNPLPSHGGQSSNTISHK</sequence>
<accession>A0A371GBD8</accession>